<feature type="domain" description="RING-CH-type" evidence="10">
    <location>
        <begin position="67"/>
        <end position="137"/>
    </location>
</feature>
<dbReference type="Pfam" id="PF12906">
    <property type="entry name" value="RINGv"/>
    <property type="match status" value="1"/>
</dbReference>
<dbReference type="InterPro" id="IPR011016">
    <property type="entry name" value="Znf_RING-CH"/>
</dbReference>
<protein>
    <submittedName>
        <fullName evidence="11">Similar to E3 ubiquitin-protein ligase MARCH5 acc. no. Q6GM44</fullName>
    </submittedName>
</protein>
<feature type="compositionally biased region" description="Low complexity" evidence="8">
    <location>
        <begin position="55"/>
        <end position="64"/>
    </location>
</feature>
<keyword evidence="2 9" id="KW-0812">Transmembrane</keyword>
<accession>U4LM39</accession>
<keyword evidence="5" id="KW-0862">Zinc</keyword>
<evidence type="ECO:0000256" key="2">
    <source>
        <dbReference type="ARBA" id="ARBA00022692"/>
    </source>
</evidence>
<feature type="compositionally biased region" description="Basic and acidic residues" evidence="8">
    <location>
        <begin position="298"/>
        <end position="322"/>
    </location>
</feature>
<proteinExistence type="predicted"/>
<evidence type="ECO:0000259" key="10">
    <source>
        <dbReference type="PROSITE" id="PS51292"/>
    </source>
</evidence>
<feature type="compositionally biased region" description="Low complexity" evidence="8">
    <location>
        <begin position="28"/>
        <end position="39"/>
    </location>
</feature>
<dbReference type="GO" id="GO:0008270">
    <property type="term" value="F:zinc ion binding"/>
    <property type="evidence" value="ECO:0007669"/>
    <property type="project" value="UniProtKB-KW"/>
</dbReference>
<keyword evidence="12" id="KW-1185">Reference proteome</keyword>
<dbReference type="eggNOG" id="KOG3053">
    <property type="taxonomic scope" value="Eukaryota"/>
</dbReference>
<feature type="transmembrane region" description="Helical" evidence="9">
    <location>
        <begin position="159"/>
        <end position="184"/>
    </location>
</feature>
<keyword evidence="4" id="KW-0863">Zinc-finger</keyword>
<dbReference type="Gene3D" id="3.30.40.10">
    <property type="entry name" value="Zinc/RING finger domain, C3HC4 (zinc finger)"/>
    <property type="match status" value="1"/>
</dbReference>
<evidence type="ECO:0000256" key="9">
    <source>
        <dbReference type="SAM" id="Phobius"/>
    </source>
</evidence>
<evidence type="ECO:0000313" key="12">
    <source>
        <dbReference type="Proteomes" id="UP000018144"/>
    </source>
</evidence>
<dbReference type="PANTHER" id="PTHR46283">
    <property type="entry name" value="E3 UBIQUITIN-PROTEIN LIGASE MARCH5"/>
    <property type="match status" value="1"/>
</dbReference>
<feature type="region of interest" description="Disordered" evidence="8">
    <location>
        <begin position="28"/>
        <end position="66"/>
    </location>
</feature>
<comment type="subcellular location">
    <subcellularLocation>
        <location evidence="1">Membrane</location>
        <topology evidence="1">Multi-pass membrane protein</topology>
    </subcellularLocation>
</comment>
<sequence>MSNAQQQQAATARPPPARADYVAISSTAAANTSSEALTTDAATDSSIIHLNPRASTTRVSSSSRPQPAEEEEVRCWICFASDWDDDKPRGDWRAPCKCSLVAHEACLLDWIADMQKSEGGGTKKPACPQCKTLIRLKEEESLVLDTVDKATSMVGKAGAFVAFGGVGSVLFVGCTVYGVNTIYTICGPEYANEILLGRNSEFEWTWRLGLGLPLIPFVLIASRVRIFDSVLPVLPVIFFCHTDPLHFTLPPSPQITLALLPYIRSFYNTLWQRYIAVHETRWLKETTPKFAIENAEAEQQRQRREAEARRRERNRDRGDRRQAGNPIVEVDIELQQEWDGEVVLENHNLYLQGRNVTSMILGALLWPSVAKLIGQSLGRLPSSWGGDRIRKWLPTQLARNVAGGLMLVVVKDFISLYCKYKRAQRFRSRSVMNYSEVKAKKRAATATTNTSAPRNR</sequence>
<evidence type="ECO:0000256" key="3">
    <source>
        <dbReference type="ARBA" id="ARBA00022723"/>
    </source>
</evidence>
<keyword evidence="3" id="KW-0479">Metal-binding</keyword>
<dbReference type="SUPFAM" id="SSF57850">
    <property type="entry name" value="RING/U-box"/>
    <property type="match status" value="1"/>
</dbReference>
<keyword evidence="7 9" id="KW-0472">Membrane</keyword>
<evidence type="ECO:0000256" key="7">
    <source>
        <dbReference type="ARBA" id="ARBA00023136"/>
    </source>
</evidence>
<dbReference type="STRING" id="1076935.U4LM39"/>
<dbReference type="SMART" id="SM00744">
    <property type="entry name" value="RINGv"/>
    <property type="match status" value="1"/>
</dbReference>
<reference evidence="11 12" key="1">
    <citation type="journal article" date="2013" name="PLoS Genet.">
        <title>The genome and development-dependent transcriptomes of Pyronema confluens: a window into fungal evolution.</title>
        <authorList>
            <person name="Traeger S."/>
            <person name="Altegoer F."/>
            <person name="Freitag M."/>
            <person name="Gabaldon T."/>
            <person name="Kempken F."/>
            <person name="Kumar A."/>
            <person name="Marcet-Houben M."/>
            <person name="Poggeler S."/>
            <person name="Stajich J.E."/>
            <person name="Nowrousian M."/>
        </authorList>
    </citation>
    <scope>NUCLEOTIDE SEQUENCE [LARGE SCALE GENOMIC DNA]</scope>
    <source>
        <strain evidence="12">CBS 100304</strain>
        <tissue evidence="11">Vegetative mycelium</tissue>
    </source>
</reference>
<keyword evidence="6 9" id="KW-1133">Transmembrane helix</keyword>
<dbReference type="OMA" id="KRYCWVC"/>
<dbReference type="AlphaFoldDB" id="U4LM39"/>
<dbReference type="EMBL" id="HF936073">
    <property type="protein sequence ID" value="CCX14894.1"/>
    <property type="molecule type" value="Genomic_DNA"/>
</dbReference>
<evidence type="ECO:0000256" key="8">
    <source>
        <dbReference type="SAM" id="MobiDB-lite"/>
    </source>
</evidence>
<evidence type="ECO:0000256" key="5">
    <source>
        <dbReference type="ARBA" id="ARBA00022833"/>
    </source>
</evidence>
<gene>
    <name evidence="11" type="ORF">PCON_01120</name>
</gene>
<dbReference type="PROSITE" id="PS51292">
    <property type="entry name" value="ZF_RING_CH"/>
    <property type="match status" value="1"/>
</dbReference>
<feature type="region of interest" description="Disordered" evidence="8">
    <location>
        <begin position="293"/>
        <end position="322"/>
    </location>
</feature>
<evidence type="ECO:0000256" key="1">
    <source>
        <dbReference type="ARBA" id="ARBA00004141"/>
    </source>
</evidence>
<dbReference type="OrthoDB" id="5817083at2759"/>
<evidence type="ECO:0000313" key="11">
    <source>
        <dbReference type="EMBL" id="CCX14894.1"/>
    </source>
</evidence>
<name>U4LM39_PYROM</name>
<evidence type="ECO:0000256" key="4">
    <source>
        <dbReference type="ARBA" id="ARBA00022771"/>
    </source>
</evidence>
<dbReference type="Proteomes" id="UP000018144">
    <property type="component" value="Unassembled WGS sequence"/>
</dbReference>
<dbReference type="GO" id="GO:0016020">
    <property type="term" value="C:membrane"/>
    <property type="evidence" value="ECO:0007669"/>
    <property type="project" value="UniProtKB-SubCell"/>
</dbReference>
<evidence type="ECO:0000256" key="6">
    <source>
        <dbReference type="ARBA" id="ARBA00022989"/>
    </source>
</evidence>
<dbReference type="InterPro" id="IPR013083">
    <property type="entry name" value="Znf_RING/FYVE/PHD"/>
</dbReference>
<organism evidence="11 12">
    <name type="scientific">Pyronema omphalodes (strain CBS 100304)</name>
    <name type="common">Pyronema confluens</name>
    <dbReference type="NCBI Taxonomy" id="1076935"/>
    <lineage>
        <taxon>Eukaryota</taxon>
        <taxon>Fungi</taxon>
        <taxon>Dikarya</taxon>
        <taxon>Ascomycota</taxon>
        <taxon>Pezizomycotina</taxon>
        <taxon>Pezizomycetes</taxon>
        <taxon>Pezizales</taxon>
        <taxon>Pyronemataceae</taxon>
        <taxon>Pyronema</taxon>
    </lineage>
</organism>